<name>A0A975GJU8_9BACT</name>
<dbReference type="Proteomes" id="UP000663722">
    <property type="component" value="Chromosome"/>
</dbReference>
<evidence type="ECO:0000313" key="2">
    <source>
        <dbReference type="Proteomes" id="UP000663722"/>
    </source>
</evidence>
<proteinExistence type="predicted"/>
<organism evidence="1 2">
    <name type="scientific">Desulfonema magnum</name>
    <dbReference type="NCBI Taxonomy" id="45655"/>
    <lineage>
        <taxon>Bacteria</taxon>
        <taxon>Pseudomonadati</taxon>
        <taxon>Thermodesulfobacteriota</taxon>
        <taxon>Desulfobacteria</taxon>
        <taxon>Desulfobacterales</taxon>
        <taxon>Desulfococcaceae</taxon>
        <taxon>Desulfonema</taxon>
    </lineage>
</organism>
<dbReference type="AlphaFoldDB" id="A0A975GJU8"/>
<accession>A0A975GJU8</accession>
<dbReference type="EMBL" id="CP061800">
    <property type="protein sequence ID" value="QTA84014.1"/>
    <property type="molecule type" value="Genomic_DNA"/>
</dbReference>
<dbReference type="KEGG" id="dmm:dnm_000040"/>
<gene>
    <name evidence="1" type="ORF">dnm_000040</name>
</gene>
<evidence type="ECO:0000313" key="1">
    <source>
        <dbReference type="EMBL" id="QTA84014.1"/>
    </source>
</evidence>
<keyword evidence="2" id="KW-1185">Reference proteome</keyword>
<reference evidence="1" key="1">
    <citation type="journal article" date="2021" name="Microb. Physiol.">
        <title>Proteogenomic Insights into the Physiology of Marine, Sulfate-Reducing, Filamentous Desulfonema limicola and Desulfonema magnum.</title>
        <authorList>
            <person name="Schnaars V."/>
            <person name="Wohlbrand L."/>
            <person name="Scheve S."/>
            <person name="Hinrichs C."/>
            <person name="Reinhardt R."/>
            <person name="Rabus R."/>
        </authorList>
    </citation>
    <scope>NUCLEOTIDE SEQUENCE</scope>
    <source>
        <strain evidence="1">4be13</strain>
    </source>
</reference>
<sequence length="151" mass="17016">MPNIGKQLLDVPLDEMIKSMGEGIAEAQYRLDQTSLRIAQMMSGTNDADRVNFGNKRYSLLELGFTPTFYQFIDSVIEVKMSITMTTTSSSSGGTKYQARAVTVNASYSNRYQYSVEGCSLLRTKLVTVPPPGILEERIRELIETEQEQQW</sequence>
<dbReference type="RefSeq" id="WP_207680672.1">
    <property type="nucleotide sequence ID" value="NZ_CP061800.1"/>
</dbReference>
<protein>
    <submittedName>
        <fullName evidence="1">Uncharacterized protein</fullName>
    </submittedName>
</protein>